<dbReference type="Proteomes" id="UP000236497">
    <property type="component" value="Unassembled WGS sequence"/>
</dbReference>
<name>A0A0H5SHR9_HERHM</name>
<evidence type="ECO:0000256" key="7">
    <source>
        <dbReference type="ARBA" id="ARBA00023012"/>
    </source>
</evidence>
<feature type="transmembrane region" description="Helical" evidence="8">
    <location>
        <begin position="12"/>
        <end position="32"/>
    </location>
</feature>
<keyword evidence="8" id="KW-0472">Membrane</keyword>
<dbReference type="AlphaFoldDB" id="A0A0H5SHR9"/>
<dbReference type="GO" id="GO:0016036">
    <property type="term" value="P:cellular response to phosphate starvation"/>
    <property type="evidence" value="ECO:0007669"/>
    <property type="project" value="TreeGrafter"/>
</dbReference>
<dbReference type="PROSITE" id="PS50109">
    <property type="entry name" value="HIS_KIN"/>
    <property type="match status" value="1"/>
</dbReference>
<gene>
    <name evidence="10" type="ORF">HHT355_1837</name>
</gene>
<keyword evidence="4" id="KW-0597">Phosphoprotein</keyword>
<evidence type="ECO:0000256" key="2">
    <source>
        <dbReference type="ARBA" id="ARBA00004370"/>
    </source>
</evidence>
<reference evidence="10 11" key="1">
    <citation type="submission" date="2015-06" db="EMBL/GenBank/DDBJ databases">
        <authorList>
            <person name="Wibberg Daniel"/>
        </authorList>
    </citation>
    <scope>NUCLEOTIDE SEQUENCE [LARGE SCALE GENOMIC DNA]</scope>
    <source>
        <strain evidence="10 11">T3/55T</strain>
    </source>
</reference>
<keyword evidence="8" id="KW-0812">Transmembrane</keyword>
<evidence type="ECO:0000256" key="1">
    <source>
        <dbReference type="ARBA" id="ARBA00000085"/>
    </source>
</evidence>
<dbReference type="SMART" id="SM00387">
    <property type="entry name" value="HATPase_c"/>
    <property type="match status" value="1"/>
</dbReference>
<dbReference type="InterPro" id="IPR036890">
    <property type="entry name" value="HATPase_C_sf"/>
</dbReference>
<dbReference type="CDD" id="cd00075">
    <property type="entry name" value="HATPase"/>
    <property type="match status" value="1"/>
</dbReference>
<sequence>MNSKIFWIKKAVKAITVVLIISFILLIIKYFFSIKIGDLFVDLFMSDVELPDNIPLSRGTLLWPKLKTAIIISLIFIVLSAIFIYIYTGYQVEKKTKDRVEKDCSKVLAEIIRSNELPNDYDKIRDYNIFFNTLKIFFSKYYRIEDEIEKNKIKDELITNFTHDIKTPLTSVIGYLNLLDTDTDLSEKSKNKYIKIALLKALYLEKLLDDLFYLTKYDSDYNNKLKEQVNLAILLNQLKDEFYPQLTDKNMDINLLIEKDVYIITFVEEFSKALGNIIKNAINYGYENSSITLEALIKDNMLTLNISNYTDELTKNELSLIFERFYRGKNSRSSSQEGSGLGLAIAKKIITDLGGNIKAHSNNNQFTVSISLPNIVNEKTDIKS</sequence>
<dbReference type="GO" id="GO:0004721">
    <property type="term" value="F:phosphoprotein phosphatase activity"/>
    <property type="evidence" value="ECO:0007669"/>
    <property type="project" value="TreeGrafter"/>
</dbReference>
<comment type="subcellular location">
    <subcellularLocation>
        <location evidence="2">Membrane</location>
    </subcellularLocation>
</comment>
<evidence type="ECO:0000313" key="11">
    <source>
        <dbReference type="Proteomes" id="UP000236497"/>
    </source>
</evidence>
<dbReference type="Pfam" id="PF02518">
    <property type="entry name" value="HATPase_c"/>
    <property type="match status" value="1"/>
</dbReference>
<feature type="domain" description="Histidine kinase" evidence="9">
    <location>
        <begin position="160"/>
        <end position="376"/>
    </location>
</feature>
<dbReference type="SUPFAM" id="SSF55874">
    <property type="entry name" value="ATPase domain of HSP90 chaperone/DNA topoisomerase II/histidine kinase"/>
    <property type="match status" value="1"/>
</dbReference>
<dbReference type="Gene3D" id="3.30.565.10">
    <property type="entry name" value="Histidine kinase-like ATPase, C-terminal domain"/>
    <property type="match status" value="1"/>
</dbReference>
<dbReference type="InterPro" id="IPR036097">
    <property type="entry name" value="HisK_dim/P_sf"/>
</dbReference>
<evidence type="ECO:0000259" key="9">
    <source>
        <dbReference type="PROSITE" id="PS50109"/>
    </source>
</evidence>
<dbReference type="SUPFAM" id="SSF47384">
    <property type="entry name" value="Homodimeric domain of signal transducing histidine kinase"/>
    <property type="match status" value="1"/>
</dbReference>
<protein>
    <recommendedName>
        <fullName evidence="3">histidine kinase</fullName>
        <ecNumber evidence="3">2.7.13.3</ecNumber>
    </recommendedName>
</protein>
<organism evidence="10 11">
    <name type="scientific">Herbinix hemicellulosilytica</name>
    <dbReference type="NCBI Taxonomy" id="1564487"/>
    <lineage>
        <taxon>Bacteria</taxon>
        <taxon>Bacillati</taxon>
        <taxon>Bacillota</taxon>
        <taxon>Clostridia</taxon>
        <taxon>Lachnospirales</taxon>
        <taxon>Lachnospiraceae</taxon>
        <taxon>Herbinix</taxon>
    </lineage>
</organism>
<dbReference type="Gene3D" id="1.10.287.130">
    <property type="match status" value="1"/>
</dbReference>
<feature type="transmembrane region" description="Helical" evidence="8">
    <location>
        <begin position="68"/>
        <end position="87"/>
    </location>
</feature>
<comment type="catalytic activity">
    <reaction evidence="1">
        <text>ATP + protein L-histidine = ADP + protein N-phospho-L-histidine.</text>
        <dbReference type="EC" id="2.7.13.3"/>
    </reaction>
</comment>
<dbReference type="InterPro" id="IPR004358">
    <property type="entry name" value="Sig_transdc_His_kin-like_C"/>
</dbReference>
<dbReference type="EMBL" id="CVTD020000018">
    <property type="protein sequence ID" value="CRZ35037.1"/>
    <property type="molecule type" value="Genomic_DNA"/>
</dbReference>
<accession>A0A0H5SHR9</accession>
<dbReference type="OrthoDB" id="9792991at2"/>
<proteinExistence type="predicted"/>
<evidence type="ECO:0000256" key="4">
    <source>
        <dbReference type="ARBA" id="ARBA00022553"/>
    </source>
</evidence>
<dbReference type="Pfam" id="PF00512">
    <property type="entry name" value="HisKA"/>
    <property type="match status" value="1"/>
</dbReference>
<evidence type="ECO:0000313" key="10">
    <source>
        <dbReference type="EMBL" id="CRZ35037.1"/>
    </source>
</evidence>
<keyword evidence="8" id="KW-1133">Transmembrane helix</keyword>
<keyword evidence="5" id="KW-0808">Transferase</keyword>
<dbReference type="InterPro" id="IPR050351">
    <property type="entry name" value="BphY/WalK/GraS-like"/>
</dbReference>
<keyword evidence="11" id="KW-1185">Reference proteome</keyword>
<keyword evidence="7" id="KW-0902">Two-component regulatory system</keyword>
<evidence type="ECO:0000256" key="3">
    <source>
        <dbReference type="ARBA" id="ARBA00012438"/>
    </source>
</evidence>
<keyword evidence="6" id="KW-0418">Kinase</keyword>
<dbReference type="GO" id="GO:0000155">
    <property type="term" value="F:phosphorelay sensor kinase activity"/>
    <property type="evidence" value="ECO:0007669"/>
    <property type="project" value="InterPro"/>
</dbReference>
<dbReference type="InterPro" id="IPR003594">
    <property type="entry name" value="HATPase_dom"/>
</dbReference>
<evidence type="ECO:0000256" key="8">
    <source>
        <dbReference type="SAM" id="Phobius"/>
    </source>
</evidence>
<evidence type="ECO:0000256" key="5">
    <source>
        <dbReference type="ARBA" id="ARBA00022679"/>
    </source>
</evidence>
<dbReference type="InterPro" id="IPR003661">
    <property type="entry name" value="HisK_dim/P_dom"/>
</dbReference>
<dbReference type="CDD" id="cd00082">
    <property type="entry name" value="HisKA"/>
    <property type="match status" value="1"/>
</dbReference>
<dbReference type="EC" id="2.7.13.3" evidence="3"/>
<dbReference type="SMART" id="SM00388">
    <property type="entry name" value="HisKA"/>
    <property type="match status" value="1"/>
</dbReference>
<dbReference type="PANTHER" id="PTHR45453">
    <property type="entry name" value="PHOSPHATE REGULON SENSOR PROTEIN PHOR"/>
    <property type="match status" value="1"/>
</dbReference>
<dbReference type="InterPro" id="IPR005467">
    <property type="entry name" value="His_kinase_dom"/>
</dbReference>
<dbReference type="PRINTS" id="PR00344">
    <property type="entry name" value="BCTRLSENSOR"/>
</dbReference>
<dbReference type="PANTHER" id="PTHR45453:SF1">
    <property type="entry name" value="PHOSPHATE REGULON SENSOR PROTEIN PHOR"/>
    <property type="match status" value="1"/>
</dbReference>
<dbReference type="GO" id="GO:0005886">
    <property type="term" value="C:plasma membrane"/>
    <property type="evidence" value="ECO:0007669"/>
    <property type="project" value="TreeGrafter"/>
</dbReference>
<dbReference type="RefSeq" id="WP_103203137.1">
    <property type="nucleotide sequence ID" value="NZ_CVTD020000018.1"/>
</dbReference>
<evidence type="ECO:0000256" key="6">
    <source>
        <dbReference type="ARBA" id="ARBA00022777"/>
    </source>
</evidence>